<accession>A0A8J4LUV5</accession>
<protein>
    <submittedName>
        <fullName evidence="2">Uncharacterized protein</fullName>
    </submittedName>
</protein>
<dbReference type="AlphaFoldDB" id="A0A8J4LUV5"/>
<sequence length="174" mass="18934">MLLMVSEIPMCYLTHEPLSIRLFLSRQPKQAPLDVRSRGVCLVRVDSTTKESWSVVVIVMPLSREHPRGCGEDMGPTLDAVANDQGTEMERRTPTAAVTTVRTDRGHGIRGASGSGNPRGSAGAGQSSDLARGKRKGGTPSATVAHEAKNETKWRRTNDSWLKKFVVSLLPFAH</sequence>
<dbReference type="EMBL" id="BNCQ01000035">
    <property type="protein sequence ID" value="GIM10522.1"/>
    <property type="molecule type" value="Genomic_DNA"/>
</dbReference>
<feature type="region of interest" description="Disordered" evidence="1">
    <location>
        <begin position="85"/>
        <end position="154"/>
    </location>
</feature>
<evidence type="ECO:0000256" key="1">
    <source>
        <dbReference type="SAM" id="MobiDB-lite"/>
    </source>
</evidence>
<reference evidence="2" key="1">
    <citation type="journal article" date="2021" name="Proc. Natl. Acad. Sci. U.S.A.">
        <title>Three genomes in the algal genus Volvox reveal the fate of a haploid sex-determining region after a transition to homothallism.</title>
        <authorList>
            <person name="Yamamoto K."/>
            <person name="Hamaji T."/>
            <person name="Kawai-Toyooka H."/>
            <person name="Matsuzaki R."/>
            <person name="Takahashi F."/>
            <person name="Nishimura Y."/>
            <person name="Kawachi M."/>
            <person name="Noguchi H."/>
            <person name="Minakuchi Y."/>
            <person name="Umen J.G."/>
            <person name="Toyoda A."/>
            <person name="Nozaki H."/>
        </authorList>
    </citation>
    <scope>NUCLEOTIDE SEQUENCE</scope>
    <source>
        <strain evidence="2">NIES-3785</strain>
    </source>
</reference>
<proteinExistence type="predicted"/>
<comment type="caution">
    <text evidence="2">The sequence shown here is derived from an EMBL/GenBank/DDBJ whole genome shotgun (WGS) entry which is preliminary data.</text>
</comment>
<evidence type="ECO:0000313" key="3">
    <source>
        <dbReference type="Proteomes" id="UP000722791"/>
    </source>
</evidence>
<organism evidence="2 3">
    <name type="scientific">Volvox reticuliferus</name>
    <dbReference type="NCBI Taxonomy" id="1737510"/>
    <lineage>
        <taxon>Eukaryota</taxon>
        <taxon>Viridiplantae</taxon>
        <taxon>Chlorophyta</taxon>
        <taxon>core chlorophytes</taxon>
        <taxon>Chlorophyceae</taxon>
        <taxon>CS clade</taxon>
        <taxon>Chlamydomonadales</taxon>
        <taxon>Volvocaceae</taxon>
        <taxon>Volvox</taxon>
    </lineage>
</organism>
<evidence type="ECO:0000313" key="2">
    <source>
        <dbReference type="EMBL" id="GIM10522.1"/>
    </source>
</evidence>
<name>A0A8J4LUV5_9CHLO</name>
<dbReference type="Proteomes" id="UP000722791">
    <property type="component" value="Unassembled WGS sequence"/>
</dbReference>
<gene>
    <name evidence="2" type="ORF">Vretimale_14192</name>
</gene>